<dbReference type="Proteomes" id="UP000186817">
    <property type="component" value="Unassembled WGS sequence"/>
</dbReference>
<dbReference type="GO" id="GO:0002181">
    <property type="term" value="P:cytoplasmic translation"/>
    <property type="evidence" value="ECO:0007669"/>
    <property type="project" value="TreeGrafter"/>
</dbReference>
<keyword evidence="2 4" id="KW-0689">Ribosomal protein</keyword>
<dbReference type="SUPFAM" id="SSF56053">
    <property type="entry name" value="Ribosomal protein L6"/>
    <property type="match status" value="2"/>
</dbReference>
<reference evidence="4 5" key="1">
    <citation type="submission" date="2016-02" db="EMBL/GenBank/DDBJ databases">
        <title>Genome analysis of coral dinoflagellate symbionts highlights evolutionary adaptations to a symbiotic lifestyle.</title>
        <authorList>
            <person name="Aranda M."/>
            <person name="Li Y."/>
            <person name="Liew Y.J."/>
            <person name="Baumgarten S."/>
            <person name="Simakov O."/>
            <person name="Wilson M."/>
            <person name="Piel J."/>
            <person name="Ashoor H."/>
            <person name="Bougouffa S."/>
            <person name="Bajic V.B."/>
            <person name="Ryu T."/>
            <person name="Ravasi T."/>
            <person name="Bayer T."/>
            <person name="Micklem G."/>
            <person name="Kim H."/>
            <person name="Bhak J."/>
            <person name="Lajeunesse T.C."/>
            <person name="Voolstra C.R."/>
        </authorList>
    </citation>
    <scope>NUCLEOTIDE SEQUENCE [LARGE SCALE GENOMIC DNA]</scope>
    <source>
        <strain evidence="4 5">CCMP2467</strain>
    </source>
</reference>
<dbReference type="GO" id="GO:0022625">
    <property type="term" value="C:cytosolic large ribosomal subunit"/>
    <property type="evidence" value="ECO:0007669"/>
    <property type="project" value="TreeGrafter"/>
</dbReference>
<evidence type="ECO:0000256" key="2">
    <source>
        <dbReference type="ARBA" id="ARBA00022980"/>
    </source>
</evidence>
<evidence type="ECO:0000256" key="3">
    <source>
        <dbReference type="ARBA" id="ARBA00023274"/>
    </source>
</evidence>
<comment type="caution">
    <text evidence="4">The sequence shown here is derived from an EMBL/GenBank/DDBJ whole genome shotgun (WGS) entry which is preliminary data.</text>
</comment>
<comment type="similarity">
    <text evidence="1">Belongs to the universal ribosomal protein uL6 family.</text>
</comment>
<dbReference type="Gene3D" id="3.90.930.12">
    <property type="entry name" value="Ribosomal protein L6, alpha-beta domain"/>
    <property type="match status" value="2"/>
</dbReference>
<evidence type="ECO:0000256" key="1">
    <source>
        <dbReference type="ARBA" id="ARBA00009356"/>
    </source>
</evidence>
<dbReference type="EMBL" id="LSRX01001532">
    <property type="protein sequence ID" value="OLP79041.1"/>
    <property type="molecule type" value="Genomic_DNA"/>
</dbReference>
<dbReference type="PANTHER" id="PTHR11655:SF16">
    <property type="entry name" value="60S RIBOSOMAL PROTEIN L9"/>
    <property type="match status" value="1"/>
</dbReference>
<protein>
    <submittedName>
        <fullName evidence="4">60S ribosomal protein L9</fullName>
    </submittedName>
</protein>
<accession>A0A1Q9C804</accession>
<dbReference type="InterPro" id="IPR000702">
    <property type="entry name" value="Ribosomal_uL6-like"/>
</dbReference>
<name>A0A1Q9C804_SYMMI</name>
<evidence type="ECO:0000313" key="4">
    <source>
        <dbReference type="EMBL" id="OLP79041.1"/>
    </source>
</evidence>
<gene>
    <name evidence="4" type="ORF">AK812_SmicGene40717</name>
</gene>
<keyword evidence="3" id="KW-0687">Ribonucleoprotein</keyword>
<evidence type="ECO:0000313" key="5">
    <source>
        <dbReference type="Proteomes" id="UP000186817"/>
    </source>
</evidence>
<dbReference type="PANTHER" id="PTHR11655">
    <property type="entry name" value="60S/50S RIBOSOMAL PROTEIN L6/L9"/>
    <property type="match status" value="1"/>
</dbReference>
<organism evidence="4 5">
    <name type="scientific">Symbiodinium microadriaticum</name>
    <name type="common">Dinoflagellate</name>
    <name type="synonym">Zooxanthella microadriatica</name>
    <dbReference type="NCBI Taxonomy" id="2951"/>
    <lineage>
        <taxon>Eukaryota</taxon>
        <taxon>Sar</taxon>
        <taxon>Alveolata</taxon>
        <taxon>Dinophyceae</taxon>
        <taxon>Suessiales</taxon>
        <taxon>Symbiodiniaceae</taxon>
        <taxon>Symbiodinium</taxon>
    </lineage>
</organism>
<dbReference type="InterPro" id="IPR036789">
    <property type="entry name" value="Ribosomal_uL6-like_a/b-dom_sf"/>
</dbReference>
<dbReference type="GO" id="GO:0003735">
    <property type="term" value="F:structural constituent of ribosome"/>
    <property type="evidence" value="ECO:0007669"/>
    <property type="project" value="InterPro"/>
</dbReference>
<keyword evidence="5" id="KW-1185">Reference proteome</keyword>
<dbReference type="OrthoDB" id="10252633at2759"/>
<sequence>MLVLAMQVMQRICVVVEECGAACNTIKIQSKVVEVKGKHGELKRVGAEVEQVVARMYFAKSKQCSMLNSVCSHISNLFEGVAQKFEYKMHLVYAHFPINANIINGGKTMEIRNFLGEKVVRTARFAINLEGPGGEARRNHILRELNKAGLRGGGKPKHGPKDQSSGALMLTQANMPVHTPADGAMDGSHWHKDRTRLHIDRSGGVITGSYWFATPQLSWQGADNLEGGS</sequence>
<dbReference type="AlphaFoldDB" id="A0A1Q9C804"/>
<proteinExistence type="inferred from homology"/>
<dbReference type="GO" id="GO:0019843">
    <property type="term" value="F:rRNA binding"/>
    <property type="evidence" value="ECO:0007669"/>
    <property type="project" value="InterPro"/>
</dbReference>